<evidence type="ECO:0000313" key="2">
    <source>
        <dbReference type="EMBL" id="EYC11964.1"/>
    </source>
</evidence>
<dbReference type="OrthoDB" id="5872951at2759"/>
<comment type="caution">
    <text evidence="2">The sequence shown here is derived from an EMBL/GenBank/DDBJ whole genome shotgun (WGS) entry which is preliminary data.</text>
</comment>
<feature type="compositionally biased region" description="Polar residues" evidence="1">
    <location>
        <begin position="91"/>
        <end position="103"/>
    </location>
</feature>
<keyword evidence="3" id="KW-1185">Reference proteome</keyword>
<protein>
    <submittedName>
        <fullName evidence="2">Uncharacterized protein</fullName>
    </submittedName>
</protein>
<feature type="region of interest" description="Disordered" evidence="1">
    <location>
        <begin position="59"/>
        <end position="103"/>
    </location>
</feature>
<dbReference type="EMBL" id="JARK01001385">
    <property type="protein sequence ID" value="EYC11964.1"/>
    <property type="molecule type" value="Genomic_DNA"/>
</dbReference>
<reference evidence="3" key="1">
    <citation type="journal article" date="2015" name="Nat. Genet.">
        <title>The genome and transcriptome of the zoonotic hookworm Ancylostoma ceylanicum identify infection-specific gene families.</title>
        <authorList>
            <person name="Schwarz E.M."/>
            <person name="Hu Y."/>
            <person name="Antoshechkin I."/>
            <person name="Miller M.M."/>
            <person name="Sternberg P.W."/>
            <person name="Aroian R.V."/>
        </authorList>
    </citation>
    <scope>NUCLEOTIDE SEQUENCE</scope>
    <source>
        <strain evidence="3">HY135</strain>
    </source>
</reference>
<evidence type="ECO:0000313" key="3">
    <source>
        <dbReference type="Proteomes" id="UP000024635"/>
    </source>
</evidence>
<proteinExistence type="predicted"/>
<organism evidence="2 3">
    <name type="scientific">Ancylostoma ceylanicum</name>
    <dbReference type="NCBI Taxonomy" id="53326"/>
    <lineage>
        <taxon>Eukaryota</taxon>
        <taxon>Metazoa</taxon>
        <taxon>Ecdysozoa</taxon>
        <taxon>Nematoda</taxon>
        <taxon>Chromadorea</taxon>
        <taxon>Rhabditida</taxon>
        <taxon>Rhabditina</taxon>
        <taxon>Rhabditomorpha</taxon>
        <taxon>Strongyloidea</taxon>
        <taxon>Ancylostomatidae</taxon>
        <taxon>Ancylostomatinae</taxon>
        <taxon>Ancylostoma</taxon>
    </lineage>
</organism>
<dbReference type="AlphaFoldDB" id="A0A016U9H0"/>
<accession>A0A016U9H0</accession>
<sequence>MLFEVPVDHFPVQRAAPERPQRPFLLRIPQISLIQRQEVSAAVEPLSPSVRRSQFMFPKAPVASSSSEESSRTVVADIPVERKASRRSPAVQPQQLRQNSRTFQTPQLMKFPFRLLSAAILQPHFS</sequence>
<dbReference type="Proteomes" id="UP000024635">
    <property type="component" value="Unassembled WGS sequence"/>
</dbReference>
<name>A0A016U9H0_9BILA</name>
<gene>
    <name evidence="2" type="primary">Acey_s0049.g1876</name>
    <name evidence="2" type="synonym">Acey-C13G3.1</name>
    <name evidence="2" type="ORF">Y032_0049g1876</name>
</gene>
<evidence type="ECO:0000256" key="1">
    <source>
        <dbReference type="SAM" id="MobiDB-lite"/>
    </source>
</evidence>